<protein>
    <submittedName>
        <fullName evidence="2">GNAT family N-acetyltransferase</fullName>
    </submittedName>
</protein>
<dbReference type="Gene3D" id="3.30.1050.10">
    <property type="entry name" value="SCP2 sterol-binding domain"/>
    <property type="match status" value="1"/>
</dbReference>
<dbReference type="Proteomes" id="UP000324143">
    <property type="component" value="Unassembled WGS sequence"/>
</dbReference>
<feature type="domain" description="N-acetyltransferase" evidence="1">
    <location>
        <begin position="1"/>
        <end position="142"/>
    </location>
</feature>
<gene>
    <name evidence="2" type="ORF">FXF47_08310</name>
</gene>
<dbReference type="SUPFAM" id="SSF55729">
    <property type="entry name" value="Acyl-CoA N-acyltransferases (Nat)"/>
    <property type="match status" value="1"/>
</dbReference>
<dbReference type="Gene3D" id="3.40.630.30">
    <property type="match status" value="1"/>
</dbReference>
<dbReference type="InterPro" id="IPR036527">
    <property type="entry name" value="SCP2_sterol-bd_dom_sf"/>
</dbReference>
<dbReference type="InterPro" id="IPR051554">
    <property type="entry name" value="Acetyltransferase_Eis"/>
</dbReference>
<dbReference type="InterPro" id="IPR016181">
    <property type="entry name" value="Acyl_CoA_acyltransferase"/>
</dbReference>
<organism evidence="2 3">
    <name type="scientific">Candidatus Mcinerneyibacterium aminivorans</name>
    <dbReference type="NCBI Taxonomy" id="2703815"/>
    <lineage>
        <taxon>Bacteria</taxon>
        <taxon>Candidatus Macinerneyibacteriota</taxon>
        <taxon>Candidatus Mcinerneyibacteria</taxon>
        <taxon>Candidatus Mcinerneyibacteriales</taxon>
        <taxon>Candidatus Mcinerneyibacteriaceae</taxon>
        <taxon>Candidatus Mcinerneyibacterium</taxon>
    </lineage>
</organism>
<evidence type="ECO:0000313" key="3">
    <source>
        <dbReference type="Proteomes" id="UP000324143"/>
    </source>
</evidence>
<dbReference type="GO" id="GO:0034069">
    <property type="term" value="F:aminoglycoside N-acetyltransferase activity"/>
    <property type="evidence" value="ECO:0007669"/>
    <property type="project" value="TreeGrafter"/>
</dbReference>
<dbReference type="PROSITE" id="PS51186">
    <property type="entry name" value="GNAT"/>
    <property type="match status" value="1"/>
</dbReference>
<dbReference type="AlphaFoldDB" id="A0A5D0MAE0"/>
<evidence type="ECO:0000313" key="2">
    <source>
        <dbReference type="EMBL" id="TYB30627.1"/>
    </source>
</evidence>
<name>A0A5D0MAE0_9BACT</name>
<proteinExistence type="predicted"/>
<dbReference type="InterPro" id="IPR000182">
    <property type="entry name" value="GNAT_dom"/>
</dbReference>
<dbReference type="EMBL" id="VSIX01000097">
    <property type="protein sequence ID" value="TYB30627.1"/>
    <property type="molecule type" value="Genomic_DNA"/>
</dbReference>
<dbReference type="Pfam" id="PF13527">
    <property type="entry name" value="Acetyltransf_9"/>
    <property type="match status" value="1"/>
</dbReference>
<comment type="caution">
    <text evidence="2">The sequence shown here is derived from an EMBL/GenBank/DDBJ whole genome shotgun (WGS) entry which is preliminary data.</text>
</comment>
<evidence type="ECO:0000259" key="1">
    <source>
        <dbReference type="PROSITE" id="PS51186"/>
    </source>
</evidence>
<dbReference type="PANTHER" id="PTHR37817">
    <property type="entry name" value="N-ACETYLTRANSFERASE EIS"/>
    <property type="match status" value="1"/>
</dbReference>
<keyword evidence="3" id="KW-1185">Reference proteome</keyword>
<dbReference type="GO" id="GO:0030649">
    <property type="term" value="P:aminoglycoside antibiotic catabolic process"/>
    <property type="evidence" value="ECO:0007669"/>
    <property type="project" value="TreeGrafter"/>
</dbReference>
<dbReference type="PANTHER" id="PTHR37817:SF1">
    <property type="entry name" value="N-ACETYLTRANSFERASE EIS"/>
    <property type="match status" value="1"/>
</dbReference>
<sequence>MKIRKYQHKKDFENCFRIWNECGWVGKDDKEAMELELKKLGGIVAEIDNQVESLVVSTEGDIKYLNENLGLSVVTGVTTSLIARKKGIASKLTAKKLADDADKGMAVSGLTIFEQGFYNKLGFSSIGYHHYLKFTPESLNIRIKNKNYRRFSIDDYKKIHKSKTHRKRLHGSCNLPEVYTRAELKYKSDEILILGFADDNEIKHHICLRGKGKMNKPLNVSWMAYKNYNEFVELLGILKSFEDQIKLISLREPPDIQFQEFLKKPIFHHKLTEEGKYENTIKAFSYYQFRILDLEKCIEAIKIPEVNYSFNLLIEDPIEKYLEDVNSGWKGIGGKYKVHIGEKSFVEKGFDEDLETLETSVNGFTRWWIGAHKPEIIMLTDKFKANNNLIKKLDYTSKFIPEPAPDWGF</sequence>
<accession>A0A5D0MAE0</accession>
<reference evidence="2" key="1">
    <citation type="submission" date="2019-08" db="EMBL/GenBank/DDBJ databases">
        <title>Genomic characterization of a novel candidate phylum (ARYD3) from a high temperature, high salinity tertiary oil reservoir in north central Oklahoma, USA.</title>
        <authorList>
            <person name="Youssef N.H."/>
            <person name="Yadav A."/>
            <person name="Elshahed M.S."/>
        </authorList>
    </citation>
    <scope>NUCLEOTIDE SEQUENCE [LARGE SCALE GENOMIC DNA]</scope>
    <source>
        <strain evidence="2">ARYD3</strain>
    </source>
</reference>